<protein>
    <submittedName>
        <fullName evidence="1">DUF4312 family protein</fullName>
    </submittedName>
</protein>
<gene>
    <name evidence="1" type="ORF">N4G40_02585</name>
</gene>
<dbReference type="Proteomes" id="UP001288620">
    <property type="component" value="Unassembled WGS sequence"/>
</dbReference>
<proteinExistence type="predicted"/>
<dbReference type="RefSeq" id="WP_322541302.1">
    <property type="nucleotide sequence ID" value="NZ_JAOBTT010000001.1"/>
</dbReference>
<dbReference type="InterPro" id="IPR020037">
    <property type="entry name" value="DUF4312"/>
</dbReference>
<accession>A0ABU5LB66</accession>
<reference evidence="2" key="1">
    <citation type="submission" date="2023-07" db="EMBL/GenBank/DDBJ databases">
        <title>Structural and functional analysis of rice phyllospheric bacteria for their antimicrobial properties and defense elicitation against blast disease.</title>
        <authorList>
            <person name="Sahu K.P."/>
            <person name="Asharani P."/>
            <person name="Kumar M."/>
            <person name="Reddy B."/>
            <person name="Kumar A."/>
        </authorList>
    </citation>
    <scope>NUCLEOTIDE SEQUENCE [LARGE SCALE GENOMIC DNA]</scope>
    <source>
        <strain evidence="2">OsEp_Plm_30P10</strain>
    </source>
</reference>
<name>A0ABU5LB66_9GAMM</name>
<keyword evidence="2" id="KW-1185">Reference proteome</keyword>
<evidence type="ECO:0000313" key="1">
    <source>
        <dbReference type="EMBL" id="MDZ7277170.1"/>
    </source>
</evidence>
<organism evidence="1 2">
    <name type="scientific">Pantoea eucrina</name>
    <dbReference type="NCBI Taxonomy" id="472693"/>
    <lineage>
        <taxon>Bacteria</taxon>
        <taxon>Pseudomonadati</taxon>
        <taxon>Pseudomonadota</taxon>
        <taxon>Gammaproteobacteria</taxon>
        <taxon>Enterobacterales</taxon>
        <taxon>Erwiniaceae</taxon>
        <taxon>Pantoea</taxon>
    </lineage>
</organism>
<dbReference type="EMBL" id="JAOBTT010000001">
    <property type="protein sequence ID" value="MDZ7277170.1"/>
    <property type="molecule type" value="Genomic_DNA"/>
</dbReference>
<dbReference type="NCBIfam" id="TIGR03578">
    <property type="entry name" value="EF_0831"/>
    <property type="match status" value="1"/>
</dbReference>
<sequence>MKQHYETQVSVAGSGDTKAKAFADALSQVQQQVLRSSQQILLRIEPQDVRIVRAHEAVRTERFLFFFLPRVKRLYRVELAITVSVTAIDTEQVTFTASA</sequence>
<comment type="caution">
    <text evidence="1">The sequence shown here is derived from an EMBL/GenBank/DDBJ whole genome shotgun (WGS) entry which is preliminary data.</text>
</comment>
<evidence type="ECO:0000313" key="2">
    <source>
        <dbReference type="Proteomes" id="UP001288620"/>
    </source>
</evidence>
<dbReference type="Pfam" id="PF14189">
    <property type="entry name" value="DUF4312"/>
    <property type="match status" value="1"/>
</dbReference>